<dbReference type="InterPro" id="IPR052726">
    <property type="entry name" value="Phage_Baseplate_Hub"/>
</dbReference>
<protein>
    <submittedName>
        <fullName evidence="2">Baseplate assembly protein J</fullName>
    </submittedName>
</protein>
<dbReference type="InterPro" id="IPR014507">
    <property type="entry name" value="Baseplate_assembly_J_pred"/>
</dbReference>
<dbReference type="Proteomes" id="UP000030302">
    <property type="component" value="Chromosome"/>
</dbReference>
<dbReference type="HOGENOM" id="CLU_046415_0_0_4"/>
<proteinExistence type="predicted"/>
<dbReference type="PANTHER" id="PTHR35862">
    <property type="entry name" value="FELS-2 PROPHAGE PROTEIN"/>
    <property type="match status" value="1"/>
</dbReference>
<keyword evidence="3" id="KW-1185">Reference proteome</keyword>
<name>A0A0A1FE10_9BURK</name>
<evidence type="ECO:0000313" key="3">
    <source>
        <dbReference type="Proteomes" id="UP000030302"/>
    </source>
</evidence>
<dbReference type="PANTHER" id="PTHR35862:SF1">
    <property type="entry name" value="FELS-2 PROPHAGE PROTEIN"/>
    <property type="match status" value="1"/>
</dbReference>
<dbReference type="RefSeq" id="WP_038492021.1">
    <property type="nucleotide sequence ID" value="NZ_CP009962.1"/>
</dbReference>
<feature type="domain" description="Baseplate J-like central" evidence="1">
    <location>
        <begin position="132"/>
        <end position="203"/>
    </location>
</feature>
<dbReference type="AlphaFoldDB" id="A0A0A1FE10"/>
<dbReference type="Pfam" id="PF26078">
    <property type="entry name" value="Baseplate_J_M"/>
    <property type="match status" value="1"/>
</dbReference>
<dbReference type="InterPro" id="IPR058531">
    <property type="entry name" value="Baseplate_J_M"/>
</dbReference>
<gene>
    <name evidence="2" type="ORF">LT85_3835</name>
</gene>
<dbReference type="EMBL" id="CP009962">
    <property type="protein sequence ID" value="AIY42993.1"/>
    <property type="molecule type" value="Genomic_DNA"/>
</dbReference>
<dbReference type="PIRSF" id="PIRSF020481">
    <property type="entry name" value="BAP"/>
    <property type="match status" value="1"/>
</dbReference>
<dbReference type="OrthoDB" id="9793802at2"/>
<reference evidence="3" key="1">
    <citation type="journal article" date="2014" name="Soil Biol. Biochem.">
        <title>Structure and function of bacterial communities in ageing soils: Insights from the Mendocino ecological staircase.</title>
        <authorList>
            <person name="Uroz S."/>
            <person name="Tech J.J."/>
            <person name="Sawaya N.A."/>
            <person name="Frey-Klett P."/>
            <person name="Leveau J.H.J."/>
        </authorList>
    </citation>
    <scope>NUCLEOTIDE SEQUENCE [LARGE SCALE GENOMIC DNA]</scope>
    <source>
        <strain evidence="3">Cal35</strain>
    </source>
</reference>
<dbReference type="STRING" id="279058.LT85_3835"/>
<evidence type="ECO:0000259" key="1">
    <source>
        <dbReference type="Pfam" id="PF26078"/>
    </source>
</evidence>
<sequence length="298" mass="32258">MSTSTIDLSKLAPPTFVEALSFEFILAEMFADLTGRDPSLADISEADPAYKVLEVAAYRELLLRQRINEEGKALLLAFAVDADLDHLGITYYNELRLLVTAADPHATPPIAAVYEDNDSYRRRLLLKDDGYSTAGSDNAYIFHALSASGQVKDASVFSPYPGTTIVYVLSRSGNGAPDAALLATVAAALNTDDVRPQSEEVLVYPAIIREWALDADILTYGGPDQSLVLEAAYKAVIAYIAQCQLLGYDITLDGLYAALRVAGVYKVILHSPLEHVVCDDSQATWCKAIDVRFAGTGK</sequence>
<evidence type="ECO:0000313" key="2">
    <source>
        <dbReference type="EMBL" id="AIY42993.1"/>
    </source>
</evidence>
<organism evidence="2 3">
    <name type="scientific">Collimonas arenae</name>
    <dbReference type="NCBI Taxonomy" id="279058"/>
    <lineage>
        <taxon>Bacteria</taxon>
        <taxon>Pseudomonadati</taxon>
        <taxon>Pseudomonadota</taxon>
        <taxon>Betaproteobacteria</taxon>
        <taxon>Burkholderiales</taxon>
        <taxon>Oxalobacteraceae</taxon>
        <taxon>Collimonas</taxon>
    </lineage>
</organism>
<accession>A0A0A1FE10</accession>
<dbReference type="KEGG" id="care:LT85_3835"/>